<dbReference type="InterPro" id="IPR012189">
    <property type="entry name" value="Pept_M28E_Ap1"/>
</dbReference>
<evidence type="ECO:0000256" key="10">
    <source>
        <dbReference type="SAM" id="SignalP"/>
    </source>
</evidence>
<evidence type="ECO:0000313" key="12">
    <source>
        <dbReference type="EMBL" id="TKR34032.1"/>
    </source>
</evidence>
<dbReference type="InterPro" id="IPR035986">
    <property type="entry name" value="PKD_dom_sf"/>
</dbReference>
<dbReference type="GO" id="GO:0046872">
    <property type="term" value="F:metal ion binding"/>
    <property type="evidence" value="ECO:0007669"/>
    <property type="project" value="UniProtKB-KW"/>
</dbReference>
<keyword evidence="6 12" id="KW-0378">Hydrolase</keyword>
<evidence type="ECO:0000256" key="6">
    <source>
        <dbReference type="ARBA" id="ARBA00022801"/>
    </source>
</evidence>
<feature type="binding site" evidence="8">
    <location>
        <position position="320"/>
    </location>
    <ligand>
        <name>Zn(2+)</name>
        <dbReference type="ChEBI" id="CHEBI:29105"/>
        <label>1</label>
    </ligand>
</feature>
<gene>
    <name evidence="12" type="ORF">FCE95_07125</name>
</gene>
<dbReference type="OrthoDB" id="9789219at2"/>
<dbReference type="InterPro" id="IPR022409">
    <property type="entry name" value="PKD/Chitinase_dom"/>
</dbReference>
<keyword evidence="3" id="KW-0645">Protease</keyword>
<dbReference type="SUPFAM" id="SSF49299">
    <property type="entry name" value="PKD domain"/>
    <property type="match status" value="1"/>
</dbReference>
<dbReference type="PROSITE" id="PS50093">
    <property type="entry name" value="PKD"/>
    <property type="match status" value="1"/>
</dbReference>
<dbReference type="CDD" id="cd00146">
    <property type="entry name" value="PKD"/>
    <property type="match status" value="1"/>
</dbReference>
<evidence type="ECO:0000256" key="1">
    <source>
        <dbReference type="ARBA" id="ARBA00001913"/>
    </source>
</evidence>
<feature type="binding site" evidence="8">
    <location>
        <position position="238"/>
    </location>
    <ligand>
        <name>Zn(2+)</name>
        <dbReference type="ChEBI" id="CHEBI:29105"/>
        <label>1</label>
    </ligand>
</feature>
<dbReference type="Pfam" id="PF04151">
    <property type="entry name" value="PPC"/>
    <property type="match status" value="1"/>
</dbReference>
<dbReference type="GO" id="GO:0008235">
    <property type="term" value="F:metalloexopeptidase activity"/>
    <property type="evidence" value="ECO:0007669"/>
    <property type="project" value="InterPro"/>
</dbReference>
<evidence type="ECO:0000256" key="4">
    <source>
        <dbReference type="ARBA" id="ARBA00022723"/>
    </source>
</evidence>
<comment type="caution">
    <text evidence="12">The sequence shown here is derived from an EMBL/GenBank/DDBJ whole genome shotgun (WGS) entry which is preliminary data.</text>
</comment>
<keyword evidence="7 8" id="KW-0862">Zinc</keyword>
<dbReference type="EMBL" id="SZUA01000001">
    <property type="protein sequence ID" value="TKR34032.1"/>
    <property type="molecule type" value="Genomic_DNA"/>
</dbReference>
<keyword evidence="5 10" id="KW-0732">Signal</keyword>
<dbReference type="Gene3D" id="3.40.630.10">
    <property type="entry name" value="Zn peptidases"/>
    <property type="match status" value="1"/>
</dbReference>
<sequence>MNPHRTVFAGLLSAGLISAGLSPGTVHAQPAVARDAHEIADAAKFEQQPFAPVYIVTSRDTFINTLQPIAREGVARRDSIGADLVVSEIKAHQLPQVAERIHAREKRCGGYFAFATRAEADAFVRNDRTAQAARLAALVDYTIDNHATVDPWLPQVQASNILSTIQHLSTAYPNRYYSSTHGQTSANWIRDTWAALGSGRSDVSTELFSCGNCSTQPSVILTIQGTDLPNEIVVLGAHLDSINVSGGGQNMAAPGADDDASGIATLTEVLRVAMASGWKPKRTVKFMGYAAEEVGLRGSAAIAQSFQSQGKNVVGVLQLDMTNYKSGNGVDMQLITDYSNASMKTFLTNLFDAYLAPLGLTRGSYTCGYGCSDHASWTSAGFPSAMMFEAGDASGEYFPYIHSANDTLQNMGNSAANSAKFAKLGLAFLGELGKTSGGGPGPGNTPPIANFTAAVSGLNVQFTDTSTDSDGSVVSRSWNFGDGGSSTSANPSHAYAAAGTYSVGLTVTDDDGASHTKTQSVTVGSGGDAVVLNVALPTVTSGNWSSTYTVSIPAGTTKLVVSTSGGTGDADLYVRKGAAPTSTSYTCRPYTSGNAETCTINAPTAGSTYYIRVRAYSTFSGVNLKAVRSPN</sequence>
<feature type="binding site" evidence="8">
    <location>
        <position position="258"/>
    </location>
    <ligand>
        <name>Zn(2+)</name>
        <dbReference type="ChEBI" id="CHEBI:29105"/>
        <label>1</label>
    </ligand>
</feature>
<dbReference type="SUPFAM" id="SSF53187">
    <property type="entry name" value="Zn-dependent exopeptidases"/>
    <property type="match status" value="1"/>
</dbReference>
<evidence type="ECO:0000256" key="2">
    <source>
        <dbReference type="ARBA" id="ARBA00022438"/>
    </source>
</evidence>
<feature type="domain" description="PKD" evidence="11">
    <location>
        <begin position="443"/>
        <end position="523"/>
    </location>
</feature>
<dbReference type="InterPro" id="IPR000601">
    <property type="entry name" value="PKD_dom"/>
</dbReference>
<keyword evidence="13" id="KW-1185">Reference proteome</keyword>
<name>A0A4U5JVS5_9GAMM</name>
<proteinExistence type="predicted"/>
<feature type="chain" id="PRO_5020334044" evidence="10">
    <location>
        <begin position="29"/>
        <end position="631"/>
    </location>
</feature>
<dbReference type="GO" id="GO:0004177">
    <property type="term" value="F:aminopeptidase activity"/>
    <property type="evidence" value="ECO:0007669"/>
    <property type="project" value="UniProtKB-KW"/>
</dbReference>
<comment type="cofactor">
    <cofactor evidence="1">
        <name>Ca(2+)</name>
        <dbReference type="ChEBI" id="CHEBI:29108"/>
    </cofactor>
</comment>
<comment type="cofactor">
    <cofactor evidence="8">
        <name>Zn(2+)</name>
        <dbReference type="ChEBI" id="CHEBI:29105"/>
    </cofactor>
    <text evidence="8">Binds 2 Zn(2+) ions per subunit.</text>
</comment>
<keyword evidence="9" id="KW-1015">Disulfide bond</keyword>
<evidence type="ECO:0000256" key="5">
    <source>
        <dbReference type="ARBA" id="ARBA00022729"/>
    </source>
</evidence>
<protein>
    <submittedName>
        <fullName evidence="12">M20/M25/M40 family metallo-hydrolase</fullName>
    </submittedName>
</protein>
<evidence type="ECO:0000256" key="9">
    <source>
        <dbReference type="PIRSR" id="PIRSR036685-2"/>
    </source>
</evidence>
<feature type="binding site" evidence="8">
    <location>
        <position position="293"/>
    </location>
    <ligand>
        <name>Zn(2+)</name>
        <dbReference type="ChEBI" id="CHEBI:29105"/>
        <label>2</label>
        <note>catalytic</note>
    </ligand>
</feature>
<dbReference type="RefSeq" id="WP_137266235.1">
    <property type="nucleotide sequence ID" value="NZ_SZUA01000001.1"/>
</dbReference>
<dbReference type="PANTHER" id="PTHR12147">
    <property type="entry name" value="METALLOPEPTIDASE M28 FAMILY MEMBER"/>
    <property type="match status" value="1"/>
</dbReference>
<dbReference type="SMART" id="SM00089">
    <property type="entry name" value="PKD"/>
    <property type="match status" value="1"/>
</dbReference>
<evidence type="ECO:0000259" key="11">
    <source>
        <dbReference type="PROSITE" id="PS50093"/>
    </source>
</evidence>
<dbReference type="Gene3D" id="2.60.40.10">
    <property type="entry name" value="Immunoglobulins"/>
    <property type="match status" value="1"/>
</dbReference>
<evidence type="ECO:0000256" key="7">
    <source>
        <dbReference type="ARBA" id="ARBA00022833"/>
    </source>
</evidence>
<feature type="binding site" evidence="8">
    <location>
        <position position="402"/>
    </location>
    <ligand>
        <name>Zn(2+)</name>
        <dbReference type="ChEBI" id="CHEBI:29105"/>
        <label>2</label>
        <note>catalytic</note>
    </ligand>
</feature>
<evidence type="ECO:0000313" key="13">
    <source>
        <dbReference type="Proteomes" id="UP000308707"/>
    </source>
</evidence>
<evidence type="ECO:0000256" key="3">
    <source>
        <dbReference type="ARBA" id="ARBA00022670"/>
    </source>
</evidence>
<dbReference type="InterPro" id="IPR007484">
    <property type="entry name" value="Peptidase_M28"/>
</dbReference>
<dbReference type="PANTHER" id="PTHR12147:SF56">
    <property type="entry name" value="AMINOPEPTIDASE YDR415C-RELATED"/>
    <property type="match status" value="1"/>
</dbReference>
<organism evidence="12 13">
    <name type="scientific">Luteimonas gilva</name>
    <dbReference type="NCBI Taxonomy" id="2572684"/>
    <lineage>
        <taxon>Bacteria</taxon>
        <taxon>Pseudomonadati</taxon>
        <taxon>Pseudomonadota</taxon>
        <taxon>Gammaproteobacteria</taxon>
        <taxon>Lysobacterales</taxon>
        <taxon>Lysobacteraceae</taxon>
        <taxon>Luteimonas</taxon>
    </lineage>
</organism>
<dbReference type="AlphaFoldDB" id="A0A4U5JVS5"/>
<accession>A0A4U5JVS5</accession>
<reference evidence="12 13" key="1">
    <citation type="submission" date="2019-04" db="EMBL/GenBank/DDBJ databases">
        <title>Reference strain of H23.</title>
        <authorList>
            <person name="Luo X."/>
        </authorList>
    </citation>
    <scope>NUCLEOTIDE SEQUENCE [LARGE SCALE GENOMIC DNA]</scope>
    <source>
        <strain evidence="12 13">H23</strain>
    </source>
</reference>
<dbReference type="InterPro" id="IPR045175">
    <property type="entry name" value="M28_fam"/>
</dbReference>
<dbReference type="Pfam" id="PF04389">
    <property type="entry name" value="Peptidase_M28"/>
    <property type="match status" value="1"/>
</dbReference>
<dbReference type="GO" id="GO:0006508">
    <property type="term" value="P:proteolysis"/>
    <property type="evidence" value="ECO:0007669"/>
    <property type="project" value="UniProtKB-KW"/>
</dbReference>
<feature type="disulfide bond" evidence="9">
    <location>
        <begin position="367"/>
        <end position="371"/>
    </location>
</feature>
<feature type="signal peptide" evidence="10">
    <location>
        <begin position="1"/>
        <end position="28"/>
    </location>
</feature>
<evidence type="ECO:0000256" key="8">
    <source>
        <dbReference type="PIRSR" id="PIRSR036685-1"/>
    </source>
</evidence>
<keyword evidence="2" id="KW-0031">Aminopeptidase</keyword>
<dbReference type="Proteomes" id="UP000308707">
    <property type="component" value="Unassembled WGS sequence"/>
</dbReference>
<dbReference type="InterPro" id="IPR007280">
    <property type="entry name" value="Peptidase_C_arc/bac"/>
</dbReference>
<dbReference type="InterPro" id="IPR013783">
    <property type="entry name" value="Ig-like_fold"/>
</dbReference>
<dbReference type="PIRSF" id="PIRSF036685">
    <property type="entry name" value="BacLeuNPeptidase"/>
    <property type="match status" value="1"/>
</dbReference>
<keyword evidence="4 8" id="KW-0479">Metal-binding</keyword>
<dbReference type="Pfam" id="PF18911">
    <property type="entry name" value="PKD_4"/>
    <property type="match status" value="1"/>
</dbReference>
<dbReference type="Gene3D" id="2.60.120.380">
    <property type="match status" value="1"/>
</dbReference>